<evidence type="ECO:0000313" key="1">
    <source>
        <dbReference type="EMBL" id="KAI4345470.1"/>
    </source>
</evidence>
<organism evidence="1 2">
    <name type="scientific">Bauhinia variegata</name>
    <name type="common">Purple orchid tree</name>
    <name type="synonym">Phanera variegata</name>
    <dbReference type="NCBI Taxonomy" id="167791"/>
    <lineage>
        <taxon>Eukaryota</taxon>
        <taxon>Viridiplantae</taxon>
        <taxon>Streptophyta</taxon>
        <taxon>Embryophyta</taxon>
        <taxon>Tracheophyta</taxon>
        <taxon>Spermatophyta</taxon>
        <taxon>Magnoliopsida</taxon>
        <taxon>eudicotyledons</taxon>
        <taxon>Gunneridae</taxon>
        <taxon>Pentapetalae</taxon>
        <taxon>rosids</taxon>
        <taxon>fabids</taxon>
        <taxon>Fabales</taxon>
        <taxon>Fabaceae</taxon>
        <taxon>Cercidoideae</taxon>
        <taxon>Cercideae</taxon>
        <taxon>Bauhiniinae</taxon>
        <taxon>Bauhinia</taxon>
    </lineage>
</organism>
<reference evidence="1 2" key="1">
    <citation type="journal article" date="2022" name="DNA Res.">
        <title>Chromosomal-level genome assembly of the orchid tree Bauhinia variegata (Leguminosae; Cercidoideae) supports the allotetraploid origin hypothesis of Bauhinia.</title>
        <authorList>
            <person name="Zhong Y."/>
            <person name="Chen Y."/>
            <person name="Zheng D."/>
            <person name="Pang J."/>
            <person name="Liu Y."/>
            <person name="Luo S."/>
            <person name="Meng S."/>
            <person name="Qian L."/>
            <person name="Wei D."/>
            <person name="Dai S."/>
            <person name="Zhou R."/>
        </authorList>
    </citation>
    <scope>NUCLEOTIDE SEQUENCE [LARGE SCALE GENOMIC DNA]</scope>
    <source>
        <strain evidence="1">BV-YZ2020</strain>
    </source>
</reference>
<protein>
    <submittedName>
        <fullName evidence="1">Uncharacterized protein</fullName>
    </submittedName>
</protein>
<name>A0ACB9PFQ3_BAUVA</name>
<keyword evidence="2" id="KW-1185">Reference proteome</keyword>
<accession>A0ACB9PFQ3</accession>
<proteinExistence type="predicted"/>
<comment type="caution">
    <text evidence="1">The sequence shown here is derived from an EMBL/GenBank/DDBJ whole genome shotgun (WGS) entry which is preliminary data.</text>
</comment>
<dbReference type="Proteomes" id="UP000828941">
    <property type="component" value="Chromosome 5"/>
</dbReference>
<gene>
    <name evidence="1" type="ORF">L6164_012594</name>
</gene>
<evidence type="ECO:0000313" key="2">
    <source>
        <dbReference type="Proteomes" id="UP000828941"/>
    </source>
</evidence>
<dbReference type="EMBL" id="CM039430">
    <property type="protein sequence ID" value="KAI4345470.1"/>
    <property type="molecule type" value="Genomic_DNA"/>
</dbReference>
<sequence>MTIPDDEEPGSLMYFGSRAVVYGYQTPIQQSDEGLYFVKIDGITLGDEKFPYYNKQILIDSGTSHTLLHPDILDPLLYKLRRLVQPIHSPGVFELCFNATAKDVRNLPTMTFHFDGADVELIKETTYMEFEDNLWCFVFVRSTNDLSLFGNMQMRDFWIGYDLENKIVSFQPAICAHF</sequence>